<evidence type="ECO:0000256" key="3">
    <source>
        <dbReference type="ARBA" id="ARBA00022741"/>
    </source>
</evidence>
<dbReference type="SUPFAM" id="SSF52540">
    <property type="entry name" value="P-loop containing nucleoside triphosphate hydrolases"/>
    <property type="match status" value="1"/>
</dbReference>
<dbReference type="PATRIC" id="fig|765912.4.peg.37"/>
<dbReference type="GO" id="GO:0016887">
    <property type="term" value="F:ATP hydrolysis activity"/>
    <property type="evidence" value="ECO:0007669"/>
    <property type="project" value="InterPro"/>
</dbReference>
<evidence type="ECO:0000313" key="7">
    <source>
        <dbReference type="Proteomes" id="UP000010816"/>
    </source>
</evidence>
<dbReference type="OrthoDB" id="9806726at2"/>
<dbReference type="InterPro" id="IPR050153">
    <property type="entry name" value="Metal_Ion_Import_ABC"/>
</dbReference>
<dbReference type="EMBL" id="CP003051">
    <property type="protein sequence ID" value="AGA88918.1"/>
    <property type="molecule type" value="Genomic_DNA"/>
</dbReference>
<dbReference type="InterPro" id="IPR017871">
    <property type="entry name" value="ABC_transporter-like_CS"/>
</dbReference>
<dbReference type="RefSeq" id="WP_015279068.1">
    <property type="nucleotide sequence ID" value="NC_019940.1"/>
</dbReference>
<organism evidence="6 7">
    <name type="scientific">Thioflavicoccus mobilis 8321</name>
    <dbReference type="NCBI Taxonomy" id="765912"/>
    <lineage>
        <taxon>Bacteria</taxon>
        <taxon>Pseudomonadati</taxon>
        <taxon>Pseudomonadota</taxon>
        <taxon>Gammaproteobacteria</taxon>
        <taxon>Chromatiales</taxon>
        <taxon>Chromatiaceae</taxon>
        <taxon>Thioflavicoccus</taxon>
    </lineage>
</organism>
<dbReference type="InterPro" id="IPR003593">
    <property type="entry name" value="AAA+_ATPase"/>
</dbReference>
<dbReference type="PROSITE" id="PS00211">
    <property type="entry name" value="ABC_TRANSPORTER_1"/>
    <property type="match status" value="1"/>
</dbReference>
<keyword evidence="3" id="KW-0547">Nucleotide-binding</keyword>
<dbReference type="InterPro" id="IPR027417">
    <property type="entry name" value="P-loop_NTPase"/>
</dbReference>
<dbReference type="PROSITE" id="PS50893">
    <property type="entry name" value="ABC_TRANSPORTER_2"/>
    <property type="match status" value="1"/>
</dbReference>
<dbReference type="InterPro" id="IPR003439">
    <property type="entry name" value="ABC_transporter-like_ATP-bd"/>
</dbReference>
<dbReference type="Proteomes" id="UP000010816">
    <property type="component" value="Chromosome"/>
</dbReference>
<dbReference type="KEGG" id="tmb:Thimo_0041"/>
<name>L0GQ81_9GAMM</name>
<dbReference type="STRING" id="765912.Thimo_0041"/>
<sequence length="249" mass="27292">MNPPPADAIRLTDVSFSYGDAAAPAIEHVDLRVSEREFLGIVGPNAGGKSTLLKLILGLIEPQAGRIEVLGRSPQSSRRAIGYVSQYPAFARDFPISVEQVVLMGRLGTGPALGSYRCNDRMAARRALQEVEAEDLAPRQIGSLSGGQLQRVLLARALASEPQILILDEPTASVDQRLESDIFERLRVLNERLTILLVSHDIAFISRYITRVACVNRTLVCHRTDAIDGPVIEALYGEPVRRVAHEHKL</sequence>
<comment type="similarity">
    <text evidence="1">Belongs to the ABC transporter superfamily.</text>
</comment>
<dbReference type="Pfam" id="PF00005">
    <property type="entry name" value="ABC_tran"/>
    <property type="match status" value="1"/>
</dbReference>
<gene>
    <name evidence="6" type="ORF">Thimo_0041</name>
</gene>
<dbReference type="Gene3D" id="3.40.50.300">
    <property type="entry name" value="P-loop containing nucleotide triphosphate hydrolases"/>
    <property type="match status" value="1"/>
</dbReference>
<evidence type="ECO:0000313" key="6">
    <source>
        <dbReference type="EMBL" id="AGA88918.1"/>
    </source>
</evidence>
<keyword evidence="2" id="KW-0813">Transport</keyword>
<evidence type="ECO:0000256" key="4">
    <source>
        <dbReference type="ARBA" id="ARBA00022840"/>
    </source>
</evidence>
<feature type="domain" description="ABC transporter" evidence="5">
    <location>
        <begin position="9"/>
        <end position="248"/>
    </location>
</feature>
<evidence type="ECO:0000256" key="2">
    <source>
        <dbReference type="ARBA" id="ARBA00022448"/>
    </source>
</evidence>
<dbReference type="eggNOG" id="COG1121">
    <property type="taxonomic scope" value="Bacteria"/>
</dbReference>
<keyword evidence="4" id="KW-0067">ATP-binding</keyword>
<keyword evidence="7" id="KW-1185">Reference proteome</keyword>
<evidence type="ECO:0000256" key="1">
    <source>
        <dbReference type="ARBA" id="ARBA00005417"/>
    </source>
</evidence>
<dbReference type="CDD" id="cd03235">
    <property type="entry name" value="ABC_Metallic_Cations"/>
    <property type="match status" value="1"/>
</dbReference>
<proteinExistence type="inferred from homology"/>
<dbReference type="AlphaFoldDB" id="L0GQ81"/>
<dbReference type="PANTHER" id="PTHR42734">
    <property type="entry name" value="METAL TRANSPORT SYSTEM ATP-BINDING PROTEIN TM_0124-RELATED"/>
    <property type="match status" value="1"/>
</dbReference>
<dbReference type="PANTHER" id="PTHR42734:SF17">
    <property type="entry name" value="METAL TRANSPORT SYSTEM ATP-BINDING PROTEIN TM_0124-RELATED"/>
    <property type="match status" value="1"/>
</dbReference>
<evidence type="ECO:0000259" key="5">
    <source>
        <dbReference type="PROSITE" id="PS50893"/>
    </source>
</evidence>
<dbReference type="SMART" id="SM00382">
    <property type="entry name" value="AAA"/>
    <property type="match status" value="1"/>
</dbReference>
<protein>
    <submittedName>
        <fullName evidence="6">ATPase component of Mn/Zn ABC-type transporter</fullName>
    </submittedName>
</protein>
<accession>L0GQ81</accession>
<reference evidence="6 7" key="1">
    <citation type="submission" date="2011-09" db="EMBL/GenBank/DDBJ databases">
        <title>Complete sequence of chromosome of Thioflavicoccus mobilis 8321.</title>
        <authorList>
            <consortium name="US DOE Joint Genome Institute"/>
            <person name="Lucas S."/>
            <person name="Han J."/>
            <person name="Lapidus A."/>
            <person name="Cheng J.-F."/>
            <person name="Goodwin L."/>
            <person name="Pitluck S."/>
            <person name="Peters L."/>
            <person name="Ovchinnikova G."/>
            <person name="Lu M."/>
            <person name="Detter J.C."/>
            <person name="Han C."/>
            <person name="Tapia R."/>
            <person name="Land M."/>
            <person name="Hauser L."/>
            <person name="Kyrpides N."/>
            <person name="Ivanova N."/>
            <person name="Pagani I."/>
            <person name="Vogl K."/>
            <person name="Liu Z."/>
            <person name="Imhoff J."/>
            <person name="Thiel V."/>
            <person name="Frigaard N.-U."/>
            <person name="Bryant D."/>
            <person name="Woyke T."/>
        </authorList>
    </citation>
    <scope>NUCLEOTIDE SEQUENCE [LARGE SCALE GENOMIC DNA]</scope>
    <source>
        <strain evidence="6 7">8321</strain>
    </source>
</reference>
<dbReference type="HOGENOM" id="CLU_000604_1_11_6"/>
<dbReference type="GO" id="GO:0005524">
    <property type="term" value="F:ATP binding"/>
    <property type="evidence" value="ECO:0007669"/>
    <property type="project" value="UniProtKB-KW"/>
</dbReference>